<dbReference type="InterPro" id="IPR007484">
    <property type="entry name" value="Peptidase_M28"/>
</dbReference>
<evidence type="ECO:0000313" key="13">
    <source>
        <dbReference type="Proteomes" id="UP000494165"/>
    </source>
</evidence>
<dbReference type="GO" id="GO:0009966">
    <property type="term" value="P:regulation of signal transduction"/>
    <property type="evidence" value="ECO:0007669"/>
    <property type="project" value="InterPro"/>
</dbReference>
<keyword evidence="8" id="KW-0325">Glycoprotein</keyword>
<keyword evidence="5" id="KW-0256">Endoplasmic reticulum</keyword>
<comment type="similarity">
    <text evidence="2">Belongs to the nicastrin family.</text>
</comment>
<feature type="transmembrane region" description="Helical" evidence="10">
    <location>
        <begin position="553"/>
        <end position="580"/>
    </location>
</feature>
<proteinExistence type="inferred from homology"/>
<dbReference type="Pfam" id="PF04389">
    <property type="entry name" value="Peptidase_M28"/>
    <property type="match status" value="1"/>
</dbReference>
<evidence type="ECO:0000256" key="7">
    <source>
        <dbReference type="ARBA" id="ARBA00023136"/>
    </source>
</evidence>
<protein>
    <recommendedName>
        <fullName evidence="9">BOS complex subunit NCLN</fullName>
    </recommendedName>
</protein>
<feature type="domain" description="Peptidase M28" evidence="11">
    <location>
        <begin position="240"/>
        <end position="391"/>
    </location>
</feature>
<keyword evidence="3 10" id="KW-0812">Transmembrane</keyword>
<dbReference type="PIRSF" id="PIRSF011018">
    <property type="entry name" value="Nicalin"/>
    <property type="match status" value="1"/>
</dbReference>
<evidence type="ECO:0000256" key="4">
    <source>
        <dbReference type="ARBA" id="ARBA00022729"/>
    </source>
</evidence>
<evidence type="ECO:0000256" key="9">
    <source>
        <dbReference type="ARBA" id="ARBA00034873"/>
    </source>
</evidence>
<keyword evidence="6 10" id="KW-1133">Transmembrane helix</keyword>
<evidence type="ECO:0000256" key="5">
    <source>
        <dbReference type="ARBA" id="ARBA00022824"/>
    </source>
</evidence>
<evidence type="ECO:0000313" key="12">
    <source>
        <dbReference type="EMBL" id="CAB3388934.1"/>
    </source>
</evidence>
<dbReference type="Gene3D" id="3.40.630.10">
    <property type="entry name" value="Zn peptidases"/>
    <property type="match status" value="1"/>
</dbReference>
<evidence type="ECO:0000259" key="11">
    <source>
        <dbReference type="Pfam" id="PF04389"/>
    </source>
</evidence>
<evidence type="ECO:0000256" key="3">
    <source>
        <dbReference type="ARBA" id="ARBA00022692"/>
    </source>
</evidence>
<evidence type="ECO:0000256" key="2">
    <source>
        <dbReference type="ARBA" id="ARBA00007717"/>
    </source>
</evidence>
<evidence type="ECO:0000256" key="6">
    <source>
        <dbReference type="ARBA" id="ARBA00022989"/>
    </source>
</evidence>
<dbReference type="PANTHER" id="PTHR31826">
    <property type="entry name" value="NICALIN"/>
    <property type="match status" value="1"/>
</dbReference>
<accession>A0A8S1E454</accession>
<reference evidence="12 13" key="1">
    <citation type="submission" date="2020-04" db="EMBL/GenBank/DDBJ databases">
        <authorList>
            <person name="Alioto T."/>
            <person name="Alioto T."/>
            <person name="Gomez Garrido J."/>
        </authorList>
    </citation>
    <scope>NUCLEOTIDE SEQUENCE [LARGE SCALE GENOMIC DNA]</scope>
</reference>
<evidence type="ECO:0000256" key="8">
    <source>
        <dbReference type="ARBA" id="ARBA00023180"/>
    </source>
</evidence>
<feature type="transmembrane region" description="Helical" evidence="10">
    <location>
        <begin position="52"/>
        <end position="69"/>
    </location>
</feature>
<dbReference type="Proteomes" id="UP000494165">
    <property type="component" value="Unassembled WGS sequence"/>
</dbReference>
<dbReference type="OrthoDB" id="5913609at2759"/>
<dbReference type="GO" id="GO:0005789">
    <property type="term" value="C:endoplasmic reticulum membrane"/>
    <property type="evidence" value="ECO:0007669"/>
    <property type="project" value="UniProtKB-SubCell"/>
</dbReference>
<dbReference type="InterPro" id="IPR016574">
    <property type="entry name" value="Nicalin"/>
</dbReference>
<evidence type="ECO:0000256" key="10">
    <source>
        <dbReference type="SAM" id="Phobius"/>
    </source>
</evidence>
<comment type="caution">
    <text evidence="12">The sequence shown here is derived from an EMBL/GenBank/DDBJ whole genome shotgun (WGS) entry which is preliminary data.</text>
</comment>
<evidence type="ECO:0000256" key="1">
    <source>
        <dbReference type="ARBA" id="ARBA00004389"/>
    </source>
</evidence>
<dbReference type="SUPFAM" id="SSF53187">
    <property type="entry name" value="Zn-dependent exopeptidases"/>
    <property type="match status" value="1"/>
</dbReference>
<name>A0A8S1E454_9INSE</name>
<keyword evidence="7 10" id="KW-0472">Membrane</keyword>
<dbReference type="EMBL" id="CADEPI010001016">
    <property type="protein sequence ID" value="CAB3388934.1"/>
    <property type="molecule type" value="Genomic_DNA"/>
</dbReference>
<dbReference type="AlphaFoldDB" id="A0A8S1E454"/>
<keyword evidence="4" id="KW-0732">Signal</keyword>
<comment type="subcellular location">
    <subcellularLocation>
        <location evidence="1">Endoplasmic reticulum membrane</location>
        <topology evidence="1">Single-pass membrane protein</topology>
    </subcellularLocation>
</comment>
<organism evidence="12 13">
    <name type="scientific">Cloeon dipterum</name>
    <dbReference type="NCBI Taxonomy" id="197152"/>
    <lineage>
        <taxon>Eukaryota</taxon>
        <taxon>Metazoa</taxon>
        <taxon>Ecdysozoa</taxon>
        <taxon>Arthropoda</taxon>
        <taxon>Hexapoda</taxon>
        <taxon>Insecta</taxon>
        <taxon>Pterygota</taxon>
        <taxon>Palaeoptera</taxon>
        <taxon>Ephemeroptera</taxon>
        <taxon>Pisciforma</taxon>
        <taxon>Baetidae</taxon>
        <taxon>Cloeon</taxon>
    </lineage>
</organism>
<gene>
    <name evidence="12" type="ORF">CLODIP_2_CD01999</name>
</gene>
<dbReference type="CDD" id="cd03882">
    <property type="entry name" value="M28_nicalin_like"/>
    <property type="match status" value="1"/>
</dbReference>
<keyword evidence="13" id="KW-1185">Reference proteome</keyword>
<sequence length="592" mass="66328">MNHTSTKKVGWKLENFKKKTKKKFRRAVPDRDNWKMWFDEVESIAELFRGYLPYYLVIALPIFIIISPANPVAASHEFPVYRMQQFDLHGVQYGCRSAPINMEAKALSTWSSSRHCVISKIQDLSMERFKEISEKAGALVVVLPSDLTALSIEDRQNILELEDLMMEREVSIPVYFTHWNPSIDDVLTDLSTTIPTTPQPARGSALETLMHSVSANGYQIVVNTHQSHTRTDVSVANIQGKLGGHGMEDKLPTVAIVAHYDSFGVAPDLAFGADSNGSGVAVLIELARIFSQLYSSQRTHAKFNLMFLLSGAGKLNYQGTKKWLEDHIDSIDGSPLQNAHFVICLDALSSGKDIYVHYSKPPKEGTATSNFFQELTQAAKELNPEVKVELMHKKINLADKRMFWEHERLSMKRMAGFTVSALKSHQDYSRATILDNTIDTESIAQKASILSEALARYIYNLSAEDVFTENLKVDETAIEGVMDFLVAQPRAAQVLATKQNSLVTSLQSVLSRYLKDVKVSHLVPDKRDPDFSFYDVTKATVNVYSVKPAVFDLFLTFAIVAYLGLSYLCIQNFSLFYGLVARVSVPAKSKVQ</sequence>